<protein>
    <submittedName>
        <fullName evidence="1">Uncharacterized protein</fullName>
    </submittedName>
</protein>
<dbReference type="Pfam" id="PF13749">
    <property type="entry name" value="HATPase_c_4"/>
    <property type="match status" value="1"/>
</dbReference>
<accession>A0A645AIL3</accession>
<organism evidence="1">
    <name type="scientific">bioreactor metagenome</name>
    <dbReference type="NCBI Taxonomy" id="1076179"/>
    <lineage>
        <taxon>unclassified sequences</taxon>
        <taxon>metagenomes</taxon>
        <taxon>ecological metagenomes</taxon>
    </lineage>
</organism>
<dbReference type="PANTHER" id="PTHR30595:SF6">
    <property type="entry name" value="SCHLAFEN ALBA-2 DOMAIN-CONTAINING PROTEIN"/>
    <property type="match status" value="1"/>
</dbReference>
<gene>
    <name evidence="1" type="ORF">SDC9_99621</name>
</gene>
<sequence length="352" mass="40420">MFGEERTITDEFPKYFLDYREKISEEVRWDYRLISSEGTWSGNIFDFYFKIVNKITDNLNIPFKIINGIRHEDTRVHEAVREAVANALIHADYRLPRGIVIEKGKTFFKVSNPGSLRITREEALKGGVSDPRNENIFKMFNLLGVGERAGSGLENIQLAWKEQEWLAPDLEELYNPDRIELTLRTVSMLPEESITLIKSALKNKYNELSREKVVALVAAHQEGYVTNNRLQQLLDTHSRNSSKILTSLVDKEYLETDGIGRGTKYYLSDVFKYEFIENNECCEENDVELSLDEKIVLDFINKNIFITTKLCIETFGFGKTKSVSIFNKLIKLGLIKKVGSGSKISYILASEV</sequence>
<comment type="caution">
    <text evidence="1">The sequence shown here is derived from an EMBL/GenBank/DDBJ whole genome shotgun (WGS) entry which is preliminary data.</text>
</comment>
<dbReference type="AlphaFoldDB" id="A0A645AIL3"/>
<dbReference type="EMBL" id="VSSQ01014060">
    <property type="protein sequence ID" value="MPM52857.1"/>
    <property type="molecule type" value="Genomic_DNA"/>
</dbReference>
<dbReference type="Gene3D" id="3.30.565.60">
    <property type="match status" value="1"/>
</dbReference>
<name>A0A645AIL3_9ZZZZ</name>
<proteinExistence type="predicted"/>
<evidence type="ECO:0000313" key="1">
    <source>
        <dbReference type="EMBL" id="MPM52857.1"/>
    </source>
</evidence>
<reference evidence="1" key="1">
    <citation type="submission" date="2019-08" db="EMBL/GenBank/DDBJ databases">
        <authorList>
            <person name="Kucharzyk K."/>
            <person name="Murdoch R.W."/>
            <person name="Higgins S."/>
            <person name="Loffler F."/>
        </authorList>
    </citation>
    <scope>NUCLEOTIDE SEQUENCE</scope>
</reference>
<dbReference type="InterPro" id="IPR038475">
    <property type="entry name" value="RecG_C_sf"/>
</dbReference>
<dbReference type="PANTHER" id="PTHR30595">
    <property type="entry name" value="GLPR-RELATED TRANSCRIPTIONAL REPRESSOR"/>
    <property type="match status" value="1"/>
</dbReference>